<name>A0A162FQX6_METOA</name>
<sequence>MSILENILEDNKKFVENFEAVELSHHAQKKLAILTCMDCRLIDFFEPALGLKRGDAKIIRNAGNTIVGEDAIRSIAAAIYNLGVEEVMVVGHSDCGMAGSDVNALKEKMIERGVSEEDIANYDLASWIGGFESEEQNVLDTVEKIKNHPLIPDVPVHGLILDVVTGELTVLVEDY</sequence>
<dbReference type="AlphaFoldDB" id="A0A162FQX6"/>
<dbReference type="Pfam" id="PF00484">
    <property type="entry name" value="Pro_CA"/>
    <property type="match status" value="1"/>
</dbReference>
<dbReference type="EC" id="4.2.1.1" evidence="5"/>
<comment type="caution">
    <text evidence="5">The sequence shown here is derived from an EMBL/GenBank/DDBJ whole genome shotgun (WGS) entry which is preliminary data.</text>
</comment>
<feature type="binding site" evidence="4">
    <location>
        <position position="36"/>
    </location>
    <ligand>
        <name>Zn(2+)</name>
        <dbReference type="ChEBI" id="CHEBI:29105"/>
    </ligand>
</feature>
<keyword evidence="5" id="KW-0456">Lyase</keyword>
<gene>
    <name evidence="5" type="primary">mtcA1</name>
    <name evidence="5" type="ORF">MBORA_03560</name>
</gene>
<dbReference type="InterPro" id="IPR001765">
    <property type="entry name" value="Carbonic_anhydrase"/>
</dbReference>
<comment type="cofactor">
    <cofactor evidence="4">
        <name>Zn(2+)</name>
        <dbReference type="ChEBI" id="CHEBI:29105"/>
    </cofactor>
    <text evidence="4">Binds 1 zinc ion per subunit.</text>
</comment>
<feature type="binding site" evidence="4">
    <location>
        <position position="95"/>
    </location>
    <ligand>
        <name>Zn(2+)</name>
        <dbReference type="ChEBI" id="CHEBI:29105"/>
    </ligand>
</feature>
<dbReference type="PANTHER" id="PTHR43175">
    <property type="entry name" value="CARBONIC ANHYDRASE"/>
    <property type="match status" value="1"/>
</dbReference>
<evidence type="ECO:0000313" key="6">
    <source>
        <dbReference type="Proteomes" id="UP000077428"/>
    </source>
</evidence>
<comment type="similarity">
    <text evidence="1">Belongs to the beta-class carbonic anhydrase family.</text>
</comment>
<dbReference type="EMBL" id="LWMU01000045">
    <property type="protein sequence ID" value="KZX13780.1"/>
    <property type="molecule type" value="Genomic_DNA"/>
</dbReference>
<feature type="binding site" evidence="4">
    <location>
        <position position="92"/>
    </location>
    <ligand>
        <name>Zn(2+)</name>
        <dbReference type="ChEBI" id="CHEBI:29105"/>
    </ligand>
</feature>
<dbReference type="PANTHER" id="PTHR43175:SF3">
    <property type="entry name" value="CARBON DISULFIDE HYDROLASE"/>
    <property type="match status" value="1"/>
</dbReference>
<dbReference type="SMART" id="SM00947">
    <property type="entry name" value="Pro_CA"/>
    <property type="match status" value="1"/>
</dbReference>
<dbReference type="SUPFAM" id="SSF53056">
    <property type="entry name" value="beta-carbonic anhydrase, cab"/>
    <property type="match status" value="1"/>
</dbReference>
<dbReference type="Proteomes" id="UP000077428">
    <property type="component" value="Unassembled WGS sequence"/>
</dbReference>
<dbReference type="PATRIC" id="fig|66851.6.peg.411"/>
<keyword evidence="6" id="KW-1185">Reference proteome</keyword>
<dbReference type="STRING" id="66851.MBORA_03560"/>
<keyword evidence="2 4" id="KW-0479">Metal-binding</keyword>
<accession>A0A162FQX6</accession>
<dbReference type="CDD" id="cd03379">
    <property type="entry name" value="beta_CA_cladeD"/>
    <property type="match status" value="1"/>
</dbReference>
<keyword evidence="3 4" id="KW-0862">Zinc</keyword>
<proteinExistence type="inferred from homology"/>
<evidence type="ECO:0000256" key="4">
    <source>
        <dbReference type="PIRSR" id="PIRSR601765-2"/>
    </source>
</evidence>
<evidence type="ECO:0000256" key="3">
    <source>
        <dbReference type="ARBA" id="ARBA00022833"/>
    </source>
</evidence>
<dbReference type="OrthoDB" id="24878at2157"/>
<evidence type="ECO:0000256" key="2">
    <source>
        <dbReference type="ARBA" id="ARBA00022723"/>
    </source>
</evidence>
<dbReference type="RefSeq" id="WP_042694721.1">
    <property type="nucleotide sequence ID" value="NZ_CABMAB010000047.1"/>
</dbReference>
<dbReference type="Gene3D" id="3.40.1050.10">
    <property type="entry name" value="Carbonic anhydrase"/>
    <property type="match status" value="1"/>
</dbReference>
<dbReference type="GO" id="GO:0008270">
    <property type="term" value="F:zinc ion binding"/>
    <property type="evidence" value="ECO:0007669"/>
    <property type="project" value="InterPro"/>
</dbReference>
<evidence type="ECO:0000256" key="1">
    <source>
        <dbReference type="ARBA" id="ARBA00006217"/>
    </source>
</evidence>
<dbReference type="InterPro" id="IPR036874">
    <property type="entry name" value="Carbonic_anhydrase_sf"/>
</dbReference>
<evidence type="ECO:0000313" key="5">
    <source>
        <dbReference type="EMBL" id="KZX13780.1"/>
    </source>
</evidence>
<reference evidence="6" key="1">
    <citation type="journal article" date="2016" name="Genome Announc.">
        <title>Draft Genome Sequences of Methanobrevibacter curvatus DSM11111, Methanobrevibacter cuticularis DSM11139, Methanobrevibacter filiformis DSM11501, and Methanobrevibacter oralis DSM7256.</title>
        <authorList>
            <person name="Poehlein A."/>
            <person name="Seedorf H."/>
        </authorList>
    </citation>
    <scope>NUCLEOTIDE SEQUENCE [LARGE SCALE GENOMIC DNA]</scope>
    <source>
        <strain evidence="6">DSM 7256 / JCM 30027 / ZR</strain>
    </source>
</reference>
<organism evidence="5 6">
    <name type="scientific">Methanobrevibacter oralis</name>
    <dbReference type="NCBI Taxonomy" id="66851"/>
    <lineage>
        <taxon>Archaea</taxon>
        <taxon>Methanobacteriati</taxon>
        <taxon>Methanobacteriota</taxon>
        <taxon>Methanomada group</taxon>
        <taxon>Methanobacteria</taxon>
        <taxon>Methanobacteriales</taxon>
        <taxon>Methanobacteriaceae</taxon>
        <taxon>Methanobrevibacter</taxon>
    </lineage>
</organism>
<protein>
    <submittedName>
        <fullName evidence="5">Beta-carbonic anhydrase 1</fullName>
        <ecNumber evidence="5">4.2.1.1</ecNumber>
    </submittedName>
</protein>
<dbReference type="GO" id="GO:0004089">
    <property type="term" value="F:carbonate dehydratase activity"/>
    <property type="evidence" value="ECO:0007669"/>
    <property type="project" value="UniProtKB-EC"/>
</dbReference>